<feature type="compositionally biased region" description="Low complexity" evidence="1">
    <location>
        <begin position="51"/>
        <end position="65"/>
    </location>
</feature>
<keyword evidence="3" id="KW-1185">Reference proteome</keyword>
<evidence type="ECO:0000313" key="3">
    <source>
        <dbReference type="Proteomes" id="UP000187429"/>
    </source>
</evidence>
<feature type="region of interest" description="Disordered" evidence="1">
    <location>
        <begin position="92"/>
        <end position="112"/>
    </location>
</feature>
<feature type="compositionally biased region" description="Polar residues" evidence="1">
    <location>
        <begin position="37"/>
        <end position="49"/>
    </location>
</feature>
<proteinExistence type="predicted"/>
<protein>
    <submittedName>
        <fullName evidence="2">Uncharacterized protein</fullName>
    </submittedName>
</protein>
<name>A0A1R1XNP8_9FUNG</name>
<dbReference type="AlphaFoldDB" id="A0A1R1XNP8"/>
<organism evidence="2 3">
    <name type="scientific">Smittium culicis</name>
    <dbReference type="NCBI Taxonomy" id="133412"/>
    <lineage>
        <taxon>Eukaryota</taxon>
        <taxon>Fungi</taxon>
        <taxon>Fungi incertae sedis</taxon>
        <taxon>Zoopagomycota</taxon>
        <taxon>Kickxellomycotina</taxon>
        <taxon>Harpellomycetes</taxon>
        <taxon>Harpellales</taxon>
        <taxon>Legeriomycetaceae</taxon>
        <taxon>Smittium</taxon>
    </lineage>
</organism>
<feature type="region of interest" description="Disordered" evidence="1">
    <location>
        <begin position="37"/>
        <end position="74"/>
    </location>
</feature>
<reference evidence="3" key="1">
    <citation type="submission" date="2017-01" db="EMBL/GenBank/DDBJ databases">
        <authorList>
            <person name="Wang Y."/>
            <person name="White M."/>
            <person name="Kvist S."/>
            <person name="Moncalvo J.-M."/>
        </authorList>
    </citation>
    <scope>NUCLEOTIDE SEQUENCE [LARGE SCALE GENOMIC DNA]</scope>
    <source>
        <strain evidence="3">ID-206-W2</strain>
    </source>
</reference>
<evidence type="ECO:0000313" key="2">
    <source>
        <dbReference type="EMBL" id="OMJ16248.1"/>
    </source>
</evidence>
<comment type="caution">
    <text evidence="2">The sequence shown here is derived from an EMBL/GenBank/DDBJ whole genome shotgun (WGS) entry which is preliminary data.</text>
</comment>
<dbReference type="Proteomes" id="UP000187429">
    <property type="component" value="Unassembled WGS sequence"/>
</dbReference>
<accession>A0A1R1XNP8</accession>
<evidence type="ECO:0000256" key="1">
    <source>
        <dbReference type="SAM" id="MobiDB-lite"/>
    </source>
</evidence>
<sequence>MHPKDPNFPIKFKYSWSLWELTKPIGLVIFSTPKSIQGHSTSFRSSKPAISSHLKNPLSSSPSNKPRNFSTSENPWKSVDFYEYRISQPRSLTSQLQYQKSSKFDPQQQPLQ</sequence>
<dbReference type="EMBL" id="LSSM01003960">
    <property type="protein sequence ID" value="OMJ16248.1"/>
    <property type="molecule type" value="Genomic_DNA"/>
</dbReference>
<gene>
    <name evidence="2" type="ORF">AYI69_g7896</name>
</gene>